<dbReference type="RefSeq" id="WP_345925502.1">
    <property type="nucleotide sequence ID" value="NZ_JBDIVF010000002.1"/>
</dbReference>
<feature type="domain" description="STAS" evidence="1">
    <location>
        <begin position="1"/>
        <end position="94"/>
    </location>
</feature>
<protein>
    <submittedName>
        <fullName evidence="2">STAS domain-containing protein</fullName>
    </submittedName>
</protein>
<evidence type="ECO:0000313" key="2">
    <source>
        <dbReference type="EMBL" id="MET1489427.1"/>
    </source>
</evidence>
<organism evidence="2 3">
    <name type="scientific">Uliginosibacterium paludis</name>
    <dbReference type="NCBI Taxonomy" id="1615952"/>
    <lineage>
        <taxon>Bacteria</taxon>
        <taxon>Pseudomonadati</taxon>
        <taxon>Pseudomonadota</taxon>
        <taxon>Betaproteobacteria</taxon>
        <taxon>Rhodocyclales</taxon>
        <taxon>Zoogloeaceae</taxon>
        <taxon>Uliginosibacterium</taxon>
    </lineage>
</organism>
<keyword evidence="3" id="KW-1185">Reference proteome</keyword>
<comment type="caution">
    <text evidence="2">The sequence shown here is derived from an EMBL/GenBank/DDBJ whole genome shotgun (WGS) entry which is preliminary data.</text>
</comment>
<dbReference type="SUPFAM" id="SSF52091">
    <property type="entry name" value="SpoIIaa-like"/>
    <property type="match status" value="1"/>
</dbReference>
<dbReference type="PANTHER" id="PTHR35849">
    <property type="entry name" value="BLR2341 PROTEIN"/>
    <property type="match status" value="1"/>
</dbReference>
<sequence>MTALAVSGALDRIAAHELLPQLLDLASSGDILALDLSAVSAIDGAGLQLLLAVRREAARAGTHLALANPSPVVSEQLRVHHLEHVLGACVVCMR</sequence>
<reference evidence="2 3" key="1">
    <citation type="submission" date="2024-07" db="EMBL/GenBank/DDBJ databases">
        <title>Uliginosibacterium paludis KCTC:42655.</title>
        <authorList>
            <person name="Kim M.K."/>
        </authorList>
    </citation>
    <scope>NUCLEOTIDE SEQUENCE [LARGE SCALE GENOMIC DNA]</scope>
    <source>
        <strain evidence="2 3">KCTC 42655</strain>
    </source>
</reference>
<dbReference type="Pfam" id="PF13466">
    <property type="entry name" value="STAS_2"/>
    <property type="match status" value="1"/>
</dbReference>
<dbReference type="InterPro" id="IPR052746">
    <property type="entry name" value="MlaB_ABC_Transporter"/>
</dbReference>
<dbReference type="CDD" id="cd07043">
    <property type="entry name" value="STAS_anti-anti-sigma_factors"/>
    <property type="match status" value="1"/>
</dbReference>
<evidence type="ECO:0000313" key="3">
    <source>
        <dbReference type="Proteomes" id="UP001548590"/>
    </source>
</evidence>
<dbReference type="PROSITE" id="PS50801">
    <property type="entry name" value="STAS"/>
    <property type="match status" value="1"/>
</dbReference>
<dbReference type="InterPro" id="IPR036513">
    <property type="entry name" value="STAS_dom_sf"/>
</dbReference>
<name>A0ABV2CNF8_9RHOO</name>
<dbReference type="PANTHER" id="PTHR35849:SF2">
    <property type="entry name" value="BLR2341 PROTEIN"/>
    <property type="match status" value="1"/>
</dbReference>
<dbReference type="InterPro" id="IPR002645">
    <property type="entry name" value="STAS_dom"/>
</dbReference>
<gene>
    <name evidence="2" type="ORF">ABVT11_06280</name>
</gene>
<proteinExistence type="predicted"/>
<dbReference type="Gene3D" id="3.30.750.24">
    <property type="entry name" value="STAS domain"/>
    <property type="match status" value="1"/>
</dbReference>
<dbReference type="InterPro" id="IPR058548">
    <property type="entry name" value="MlaB-like_STAS"/>
</dbReference>
<dbReference type="Proteomes" id="UP001548590">
    <property type="component" value="Unassembled WGS sequence"/>
</dbReference>
<evidence type="ECO:0000259" key="1">
    <source>
        <dbReference type="PROSITE" id="PS50801"/>
    </source>
</evidence>
<dbReference type="EMBL" id="JBEWLZ010000003">
    <property type="protein sequence ID" value="MET1489427.1"/>
    <property type="molecule type" value="Genomic_DNA"/>
</dbReference>
<accession>A0ABV2CNF8</accession>